<organism evidence="1 2">
    <name type="scientific">Thalassobacterium sedimentorum</name>
    <dbReference type="NCBI Taxonomy" id="3041258"/>
    <lineage>
        <taxon>Bacteria</taxon>
        <taxon>Pseudomonadati</taxon>
        <taxon>Verrucomicrobiota</taxon>
        <taxon>Opitutia</taxon>
        <taxon>Puniceicoccales</taxon>
        <taxon>Coraliomargaritaceae</taxon>
        <taxon>Thalassobacterium</taxon>
    </lineage>
</organism>
<dbReference type="InterPro" id="IPR029058">
    <property type="entry name" value="AB_hydrolase_fold"/>
</dbReference>
<dbReference type="SUPFAM" id="SSF53474">
    <property type="entry name" value="alpha/beta-Hydrolases"/>
    <property type="match status" value="1"/>
</dbReference>
<sequence>MLHAKADTTNERIRYESFDSEALGKRMAYSVVLPKDYKIDEKPWPVLFIQHGLGRNERSLIEDSDCLEQLLAQDYVIVLPRGEGGWYINSPVNDDKRYGDYMEEIIARSTEQYNLETAPDKRGIAGWSAGAYGSVQYCLQHPGTFDYLATIIGVLDYPREDTPETPLEFAVKTNVFGNDPTIWPEYNPLLRAHELSELTTLVVIGNKAFDRGMNERFVAALEIAGGSVTSQRLPSGHTFTSVQNGLPLVLDFMSRNLTPKIVEQHGASPIDGSVYNWFDAVGTHYRPDPKNRRAGAIRGYPHGDLGLAIFTESEGTDFIGPFTGEQRQLGYANLDKALANVSVDAPWVNTLVWSMSPAKGQPEELNETVKDYQDAAYAHAKYAQAHKTHQIFLQAGNEVNGFFFNPTSIKPTSQKEFYANHYNSDAQAERYVQLGFAPFAEAVLRAQEEMPEDAQKSPLILGSITAATNPNSIEFINTVMRTRINSKFAPSLKGKQTSELVDILAAHYMMNSGPHGLNWRQNLDMLYQDWLKPGTIKGIWLTEEGGTANQGAGDAAVALARFFAWWSDKQWTPLRGRLFFWSDWAASKGLPISYMQLYWGDFFRESDFKDVSMNMTWAGSENLEGHTFATISSAPLHRSIAVLYADDFAPGYKIDPGDCYVATVTQPVKLAKGAPVRTTAYRFDITNGFRRLDDVTAESGHNSIHWKFNQHLIGSTRPVLIFFADATPSVPAGPAFDGPENAEIRGVKQSDGSILIDLQYSTGFSPHVEGGLDSGQPGDDATLVANRRNQFAPEVSVTFNEGLDTSEYVRIRMGLQSGLSKLPRYGSDTETEQATWVAVYWDDHCIYRIDDYNFNQLETVEVVIKDVADRFQAGAHRLRLESSNLFYACQLDALSIEAISCE</sequence>
<dbReference type="PANTHER" id="PTHR48098:SF1">
    <property type="entry name" value="DIACYLGLYCEROL ACYLTRANSFERASE_MYCOLYLTRANSFERASE AG85A"/>
    <property type="match status" value="1"/>
</dbReference>
<dbReference type="Pfam" id="PF00756">
    <property type="entry name" value="Esterase"/>
    <property type="match status" value="1"/>
</dbReference>
<accession>A0ABU1AQR9</accession>
<protein>
    <submittedName>
        <fullName evidence="1">Alpha/beta hydrolase-fold protein</fullName>
    </submittedName>
</protein>
<dbReference type="GO" id="GO:0016787">
    <property type="term" value="F:hydrolase activity"/>
    <property type="evidence" value="ECO:0007669"/>
    <property type="project" value="UniProtKB-KW"/>
</dbReference>
<dbReference type="Proteomes" id="UP001243717">
    <property type="component" value="Unassembled WGS sequence"/>
</dbReference>
<gene>
    <name evidence="1" type="ORF">QEH59_16900</name>
</gene>
<dbReference type="InterPro" id="IPR000801">
    <property type="entry name" value="Esterase-like"/>
</dbReference>
<dbReference type="SUPFAM" id="SSF51445">
    <property type="entry name" value="(Trans)glycosidases"/>
    <property type="match status" value="1"/>
</dbReference>
<evidence type="ECO:0000313" key="1">
    <source>
        <dbReference type="EMBL" id="MDQ8196116.1"/>
    </source>
</evidence>
<dbReference type="EMBL" id="JARXIC010000047">
    <property type="protein sequence ID" value="MDQ8196116.1"/>
    <property type="molecule type" value="Genomic_DNA"/>
</dbReference>
<keyword evidence="2" id="KW-1185">Reference proteome</keyword>
<dbReference type="Gene3D" id="3.40.50.1820">
    <property type="entry name" value="alpha/beta hydrolase"/>
    <property type="match status" value="1"/>
</dbReference>
<dbReference type="InterPro" id="IPR050583">
    <property type="entry name" value="Mycobacterial_A85_antigen"/>
</dbReference>
<dbReference type="InterPro" id="IPR017853">
    <property type="entry name" value="GH"/>
</dbReference>
<proteinExistence type="predicted"/>
<keyword evidence="1" id="KW-0378">Hydrolase</keyword>
<comment type="caution">
    <text evidence="1">The sequence shown here is derived from an EMBL/GenBank/DDBJ whole genome shotgun (WGS) entry which is preliminary data.</text>
</comment>
<dbReference type="PANTHER" id="PTHR48098">
    <property type="entry name" value="ENTEROCHELIN ESTERASE-RELATED"/>
    <property type="match status" value="1"/>
</dbReference>
<evidence type="ECO:0000313" key="2">
    <source>
        <dbReference type="Proteomes" id="UP001243717"/>
    </source>
</evidence>
<name>A0ABU1AQR9_9BACT</name>
<reference evidence="1 2" key="1">
    <citation type="submission" date="2023-04" db="EMBL/GenBank/DDBJ databases">
        <title>A novel bacteria isolated from coastal sediment.</title>
        <authorList>
            <person name="Liu X.-J."/>
            <person name="Du Z.-J."/>
        </authorList>
    </citation>
    <scope>NUCLEOTIDE SEQUENCE [LARGE SCALE GENOMIC DNA]</scope>
    <source>
        <strain evidence="1 2">SDUM461004</strain>
    </source>
</reference>